<comment type="cofactor">
    <cofactor evidence="1">
        <name>FMN</name>
        <dbReference type="ChEBI" id="CHEBI:58210"/>
    </cofactor>
</comment>
<dbReference type="Pfam" id="PF12766">
    <property type="entry name" value="Pyridox_oxase_2"/>
    <property type="match status" value="1"/>
</dbReference>
<organism evidence="6 7">
    <name type="scientific">Roseinatronobacter monicus</name>
    <dbReference type="NCBI Taxonomy" id="393481"/>
    <lineage>
        <taxon>Bacteria</taxon>
        <taxon>Pseudomonadati</taxon>
        <taxon>Pseudomonadota</taxon>
        <taxon>Alphaproteobacteria</taxon>
        <taxon>Rhodobacterales</taxon>
        <taxon>Paracoccaceae</taxon>
        <taxon>Roseinatronobacter</taxon>
    </lineage>
</organism>
<evidence type="ECO:0000313" key="7">
    <source>
        <dbReference type="Proteomes" id="UP000320582"/>
    </source>
</evidence>
<sequence length="189" mass="20784">MSADPHPWAVDLADLHAQVWTRFTRGVRDRRAPTRHPTLATVTPNGLPQARTVVLRAADRRAGSLDFHTDLHSAKVTELRATPFAALHVWDSAAHLQMRLEGDVTILSGDDVADIWTRVPAPARLAYGSTPAPGKPIADGLSYAKKTDPAAFCVLRLRILAMDIVHLGADHRRARFTRANNWAGQWLAP</sequence>
<keyword evidence="2" id="KW-0285">Flavoprotein</keyword>
<dbReference type="Proteomes" id="UP000320582">
    <property type="component" value="Unassembled WGS sequence"/>
</dbReference>
<accession>A0A543K9C9</accession>
<evidence type="ECO:0000259" key="5">
    <source>
        <dbReference type="Pfam" id="PF12766"/>
    </source>
</evidence>
<evidence type="ECO:0000256" key="4">
    <source>
        <dbReference type="ARBA" id="ARBA00023002"/>
    </source>
</evidence>
<dbReference type="InterPro" id="IPR012349">
    <property type="entry name" value="Split_barrel_FMN-bd"/>
</dbReference>
<dbReference type="InterPro" id="IPR024624">
    <property type="entry name" value="Pyridox_Oxase_Alr4036_FMN-bd"/>
</dbReference>
<name>A0A543K9C9_9RHOB</name>
<dbReference type="RefSeq" id="WP_142079459.1">
    <property type="nucleotide sequence ID" value="NZ_VFPT01000001.1"/>
</dbReference>
<keyword evidence="7" id="KW-1185">Reference proteome</keyword>
<feature type="domain" description="Pyridoxamine 5'-phosphate oxidase Alr4036 family FMN-binding" evidence="5">
    <location>
        <begin position="20"/>
        <end position="107"/>
    </location>
</feature>
<gene>
    <name evidence="6" type="ORF">BD293_0266</name>
</gene>
<dbReference type="SUPFAM" id="SSF50475">
    <property type="entry name" value="FMN-binding split barrel"/>
    <property type="match status" value="1"/>
</dbReference>
<dbReference type="InterPro" id="IPR000659">
    <property type="entry name" value="Pyridox_Oxase"/>
</dbReference>
<dbReference type="PANTHER" id="PTHR10851:SF3">
    <property type="entry name" value="PYRIDOXINE_PYRIDOXAMINE 5'-PHOSPHATE OXIDASE 2"/>
    <property type="match status" value="1"/>
</dbReference>
<reference evidence="6 7" key="1">
    <citation type="submission" date="2019-06" db="EMBL/GenBank/DDBJ databases">
        <title>Genomic Encyclopedia of Archaeal and Bacterial Type Strains, Phase II (KMG-II): from individual species to whole genera.</title>
        <authorList>
            <person name="Goeker M."/>
        </authorList>
    </citation>
    <scope>NUCLEOTIDE SEQUENCE [LARGE SCALE GENOMIC DNA]</scope>
    <source>
        <strain evidence="6 7">DSM 18423</strain>
    </source>
</reference>
<dbReference type="PANTHER" id="PTHR10851">
    <property type="entry name" value="PYRIDOXINE-5-PHOSPHATE OXIDASE"/>
    <property type="match status" value="1"/>
</dbReference>
<evidence type="ECO:0000256" key="2">
    <source>
        <dbReference type="ARBA" id="ARBA00022630"/>
    </source>
</evidence>
<dbReference type="GO" id="GO:0010181">
    <property type="term" value="F:FMN binding"/>
    <property type="evidence" value="ECO:0007669"/>
    <property type="project" value="InterPro"/>
</dbReference>
<evidence type="ECO:0000256" key="3">
    <source>
        <dbReference type="ARBA" id="ARBA00022643"/>
    </source>
</evidence>
<dbReference type="AlphaFoldDB" id="A0A543K9C9"/>
<dbReference type="GO" id="GO:0008615">
    <property type="term" value="P:pyridoxine biosynthetic process"/>
    <property type="evidence" value="ECO:0007669"/>
    <property type="project" value="InterPro"/>
</dbReference>
<dbReference type="EMBL" id="VFPT01000001">
    <property type="protein sequence ID" value="TQM91691.1"/>
    <property type="molecule type" value="Genomic_DNA"/>
</dbReference>
<evidence type="ECO:0000313" key="6">
    <source>
        <dbReference type="EMBL" id="TQM91691.1"/>
    </source>
</evidence>
<proteinExistence type="predicted"/>
<keyword evidence="4" id="KW-0560">Oxidoreductase</keyword>
<dbReference type="GO" id="GO:0004733">
    <property type="term" value="F:pyridoxamine phosphate oxidase activity"/>
    <property type="evidence" value="ECO:0007669"/>
    <property type="project" value="InterPro"/>
</dbReference>
<comment type="caution">
    <text evidence="6">The sequence shown here is derived from an EMBL/GenBank/DDBJ whole genome shotgun (WGS) entry which is preliminary data.</text>
</comment>
<evidence type="ECO:0000256" key="1">
    <source>
        <dbReference type="ARBA" id="ARBA00001917"/>
    </source>
</evidence>
<protein>
    <submittedName>
        <fullName evidence="6">Pyridoxine/pyridoxamine 5'-phosphate oxidase</fullName>
    </submittedName>
</protein>
<dbReference type="OrthoDB" id="5120525at2"/>
<dbReference type="Gene3D" id="2.30.110.10">
    <property type="entry name" value="Electron Transport, Fmn-binding Protein, Chain A"/>
    <property type="match status" value="1"/>
</dbReference>
<keyword evidence="3" id="KW-0288">FMN</keyword>